<evidence type="ECO:0000256" key="5">
    <source>
        <dbReference type="ARBA" id="ARBA00023136"/>
    </source>
</evidence>
<feature type="transmembrane region" description="Helical" evidence="6">
    <location>
        <begin position="66"/>
        <end position="86"/>
    </location>
</feature>
<dbReference type="Pfam" id="PF01810">
    <property type="entry name" value="LysE"/>
    <property type="match status" value="1"/>
</dbReference>
<reference evidence="7 8" key="1">
    <citation type="submission" date="2019-03" db="EMBL/GenBank/DDBJ databases">
        <title>Metabolic reconstructions from genomes of highly enriched 'Candidatus Accumulibacter' and 'Candidatus Competibacter' bioreactor populations.</title>
        <authorList>
            <person name="Annavajhala M.K."/>
            <person name="Welles L."/>
            <person name="Abbas B."/>
            <person name="Sorokin D."/>
            <person name="Park H."/>
            <person name="Van Loosdrecht M."/>
            <person name="Chandran K."/>
        </authorList>
    </citation>
    <scope>NUCLEOTIDE SEQUENCE [LARGE SCALE GENOMIC DNA]</scope>
    <source>
        <strain evidence="7 8">SBR_G</strain>
    </source>
</reference>
<keyword evidence="3 6" id="KW-0812">Transmembrane</keyword>
<evidence type="ECO:0000256" key="3">
    <source>
        <dbReference type="ARBA" id="ARBA00022692"/>
    </source>
</evidence>
<feature type="transmembrane region" description="Helical" evidence="6">
    <location>
        <begin position="38"/>
        <end position="60"/>
    </location>
</feature>
<organism evidence="7 8">
    <name type="scientific">Candidatus Competibacter phosphatis</name>
    <dbReference type="NCBI Taxonomy" id="221280"/>
    <lineage>
        <taxon>Bacteria</taxon>
        <taxon>Pseudomonadati</taxon>
        <taxon>Pseudomonadota</taxon>
        <taxon>Gammaproteobacteria</taxon>
        <taxon>Candidatus Competibacteraceae</taxon>
        <taxon>Candidatus Competibacter</taxon>
    </lineage>
</organism>
<sequence length="206" mass="21443">MLFWFKGMLIGFAIAAPVGPIGLLCVQRTLTRGRWAGLLSGVGAASADAVYGCIAGFGLASLAHLLLAWQMELQIIGGLFLLYLGWRTWRIPPVGEQACVRPNRVGLLGDYLSTLALTLANPVTVLAFLAIFAGLGLAAEGRDFAAAGWLVLGVFAGSLLWWLLLVGGVGLLRGRLTPAALGGINRVSGALVAGFGLWALASAVWG</sequence>
<evidence type="ECO:0000256" key="1">
    <source>
        <dbReference type="ARBA" id="ARBA00004651"/>
    </source>
</evidence>
<feature type="transmembrane region" description="Helical" evidence="6">
    <location>
        <begin position="6"/>
        <end position="26"/>
    </location>
</feature>
<evidence type="ECO:0000313" key="7">
    <source>
        <dbReference type="EMBL" id="NMQ18540.1"/>
    </source>
</evidence>
<dbReference type="PANTHER" id="PTHR30086:SF20">
    <property type="entry name" value="ARGININE EXPORTER PROTEIN ARGO-RELATED"/>
    <property type="match status" value="1"/>
</dbReference>
<feature type="transmembrane region" description="Helical" evidence="6">
    <location>
        <begin position="107"/>
        <end position="135"/>
    </location>
</feature>
<feature type="transmembrane region" description="Helical" evidence="6">
    <location>
        <begin position="184"/>
        <end position="205"/>
    </location>
</feature>
<dbReference type="PANTHER" id="PTHR30086">
    <property type="entry name" value="ARGININE EXPORTER PROTEIN ARGO"/>
    <property type="match status" value="1"/>
</dbReference>
<comment type="caution">
    <text evidence="7">The sequence shown here is derived from an EMBL/GenBank/DDBJ whole genome shotgun (WGS) entry which is preliminary data.</text>
</comment>
<dbReference type="Proteomes" id="UP000760480">
    <property type="component" value="Unassembled WGS sequence"/>
</dbReference>
<keyword evidence="4 6" id="KW-1133">Transmembrane helix</keyword>
<evidence type="ECO:0000313" key="8">
    <source>
        <dbReference type="Proteomes" id="UP000760480"/>
    </source>
</evidence>
<keyword evidence="5 6" id="KW-0472">Membrane</keyword>
<proteinExistence type="predicted"/>
<comment type="subcellular location">
    <subcellularLocation>
        <location evidence="1">Cell membrane</location>
        <topology evidence="1">Multi-pass membrane protein</topology>
    </subcellularLocation>
</comment>
<keyword evidence="2" id="KW-1003">Cell membrane</keyword>
<dbReference type="EMBL" id="SPMZ01000013">
    <property type="protein sequence ID" value="NMQ18540.1"/>
    <property type="molecule type" value="Genomic_DNA"/>
</dbReference>
<feature type="transmembrane region" description="Helical" evidence="6">
    <location>
        <begin position="147"/>
        <end position="172"/>
    </location>
</feature>
<dbReference type="InterPro" id="IPR001123">
    <property type="entry name" value="LeuE-type"/>
</dbReference>
<evidence type="ECO:0000256" key="6">
    <source>
        <dbReference type="SAM" id="Phobius"/>
    </source>
</evidence>
<gene>
    <name evidence="7" type="ORF">E4P82_04605</name>
</gene>
<evidence type="ECO:0000256" key="4">
    <source>
        <dbReference type="ARBA" id="ARBA00022989"/>
    </source>
</evidence>
<keyword evidence="8" id="KW-1185">Reference proteome</keyword>
<name>A0ABX1TKV2_9GAMM</name>
<dbReference type="RefSeq" id="WP_169247797.1">
    <property type="nucleotide sequence ID" value="NZ_SPMZ01000013.1"/>
</dbReference>
<evidence type="ECO:0000256" key="2">
    <source>
        <dbReference type="ARBA" id="ARBA00022475"/>
    </source>
</evidence>
<protein>
    <submittedName>
        <fullName evidence="7">LysE family translocator</fullName>
    </submittedName>
</protein>
<accession>A0ABX1TKV2</accession>